<evidence type="ECO:0000256" key="2">
    <source>
        <dbReference type="ARBA" id="ARBA00023002"/>
    </source>
</evidence>
<reference evidence="4 5" key="1">
    <citation type="submission" date="2018-06" db="EMBL/GenBank/DDBJ databases">
        <authorList>
            <consortium name="Pathogen Informatics"/>
            <person name="Doyle S."/>
        </authorList>
    </citation>
    <scope>NUCLEOTIDE SEQUENCE [LARGE SCALE GENOMIC DNA]</scope>
    <source>
        <strain evidence="4 5">NCTC12026</strain>
    </source>
</reference>
<evidence type="ECO:0000313" key="4">
    <source>
        <dbReference type="EMBL" id="SUC36730.1"/>
    </source>
</evidence>
<name>A0A379G6T5_9GAMM</name>
<dbReference type="Gene3D" id="3.40.50.720">
    <property type="entry name" value="NAD(P)-binding Rossmann-like Domain"/>
    <property type="match status" value="1"/>
</dbReference>
<protein>
    <submittedName>
        <fullName evidence="4">Redox-sensing transcriptional repressor Rex</fullName>
    </submittedName>
</protein>
<accession>A0A379G6T5</accession>
<dbReference type="GO" id="GO:0009089">
    <property type="term" value="P:lysine biosynthetic process via diaminopimelate"/>
    <property type="evidence" value="ECO:0007669"/>
    <property type="project" value="InterPro"/>
</dbReference>
<proteinExistence type="predicted"/>
<dbReference type="GO" id="GO:0008839">
    <property type="term" value="F:4-hydroxy-tetrahydrodipicolinate reductase"/>
    <property type="evidence" value="ECO:0007669"/>
    <property type="project" value="InterPro"/>
</dbReference>
<organism evidence="4 5">
    <name type="scientific">Providencia rustigianii</name>
    <dbReference type="NCBI Taxonomy" id="158850"/>
    <lineage>
        <taxon>Bacteria</taxon>
        <taxon>Pseudomonadati</taxon>
        <taxon>Pseudomonadota</taxon>
        <taxon>Gammaproteobacteria</taxon>
        <taxon>Enterobacterales</taxon>
        <taxon>Morganellaceae</taxon>
        <taxon>Providencia</taxon>
    </lineage>
</organism>
<dbReference type="OrthoDB" id="4759936at2"/>
<dbReference type="CDD" id="cd24146">
    <property type="entry name" value="nat-AmDH_N_like"/>
    <property type="match status" value="1"/>
</dbReference>
<gene>
    <name evidence="4" type="ORF">NCTC12026_03170</name>
</gene>
<dbReference type="Pfam" id="PF01113">
    <property type="entry name" value="DapB_N"/>
    <property type="match status" value="1"/>
</dbReference>
<evidence type="ECO:0000259" key="3">
    <source>
        <dbReference type="Pfam" id="PF01113"/>
    </source>
</evidence>
<evidence type="ECO:0000256" key="1">
    <source>
        <dbReference type="ARBA" id="ARBA00022857"/>
    </source>
</evidence>
<keyword evidence="2" id="KW-0560">Oxidoreductase</keyword>
<dbReference type="AlphaFoldDB" id="A0A379G6T5"/>
<dbReference type="RefSeq" id="WP_115164682.1">
    <property type="nucleotide sequence ID" value="NZ_JAOXCZ010000003.1"/>
</dbReference>
<dbReference type="SUPFAM" id="SSF51735">
    <property type="entry name" value="NAD(P)-binding Rossmann-fold domains"/>
    <property type="match status" value="1"/>
</dbReference>
<dbReference type="Proteomes" id="UP000255129">
    <property type="component" value="Unassembled WGS sequence"/>
</dbReference>
<feature type="domain" description="Dihydrodipicolinate reductase N-terminal" evidence="3">
    <location>
        <begin position="10"/>
        <end position="104"/>
    </location>
</feature>
<dbReference type="EMBL" id="UGUA01000002">
    <property type="protein sequence ID" value="SUC36730.1"/>
    <property type="molecule type" value="Genomic_DNA"/>
</dbReference>
<evidence type="ECO:0000313" key="5">
    <source>
        <dbReference type="Proteomes" id="UP000255129"/>
    </source>
</evidence>
<dbReference type="InterPro" id="IPR000846">
    <property type="entry name" value="DapB_N"/>
</dbReference>
<sequence length="357" mass="38802">MMKKVRAVQYGCGKMGKFLIRYLQEHGAEVVAAFDINEAVIGKDIGEIAGTAPTGVKVKPLHEADKTLEALKPDVGIIATLSTMADLEDAFSLFARHGVNAISTGEEALYPWNSSPEITQKLDELAKAHDCTLAGSGYPDMFWGVLVDTLAGSMHKLVKIKGSSCYNVEDYGIALAIGHGAGLTVDEFNQQIGNYNDLPYEVISQKIESGEYAPPYMWTQNGWLCSRLGLTITSQTQRCVPQIANEDIYSDTLKMTVKKGDVLGLSAVVITETAEGVTLETECIGKILTADECDKNSWQLIGEPDTAIEVNNPATVELTCANLVNRIPALINSPAGYITTEKMPNNVYMTKPMHEYL</sequence>
<dbReference type="InterPro" id="IPR036291">
    <property type="entry name" value="NAD(P)-bd_dom_sf"/>
</dbReference>
<keyword evidence="1" id="KW-0521">NADP</keyword>